<dbReference type="GO" id="GO:0003677">
    <property type="term" value="F:DNA binding"/>
    <property type="evidence" value="ECO:0007669"/>
    <property type="project" value="InterPro"/>
</dbReference>
<dbReference type="SUPFAM" id="SSF47413">
    <property type="entry name" value="lambda repressor-like DNA-binding domains"/>
    <property type="match status" value="1"/>
</dbReference>
<organism evidence="3">
    <name type="scientific">gut metagenome</name>
    <dbReference type="NCBI Taxonomy" id="749906"/>
    <lineage>
        <taxon>unclassified sequences</taxon>
        <taxon>metagenomes</taxon>
        <taxon>organismal metagenomes</taxon>
    </lineage>
</organism>
<dbReference type="SMART" id="SM00530">
    <property type="entry name" value="HTH_XRE"/>
    <property type="match status" value="1"/>
</dbReference>
<dbReference type="CDD" id="cd00093">
    <property type="entry name" value="HTH_XRE"/>
    <property type="match status" value="1"/>
</dbReference>
<dbReference type="InterPro" id="IPR001387">
    <property type="entry name" value="Cro/C1-type_HTH"/>
</dbReference>
<protein>
    <submittedName>
        <fullName evidence="3">Helix-turn-helix domain protein</fullName>
    </submittedName>
</protein>
<accession>J9F9I6</accession>
<gene>
    <name evidence="3" type="ORF">EVA_20801</name>
</gene>
<reference evidence="3" key="1">
    <citation type="journal article" date="2012" name="PLoS ONE">
        <title>Gene sets for utilization of primary and secondary nutrition supplies in the distal gut of endangered iberian lynx.</title>
        <authorList>
            <person name="Alcaide M."/>
            <person name="Messina E."/>
            <person name="Richter M."/>
            <person name="Bargiela R."/>
            <person name="Peplies J."/>
            <person name="Huws S.A."/>
            <person name="Newbold C.J."/>
            <person name="Golyshin P.N."/>
            <person name="Simon M.A."/>
            <person name="Lopez G."/>
            <person name="Yakimov M.M."/>
            <person name="Ferrer M."/>
        </authorList>
    </citation>
    <scope>NUCLEOTIDE SEQUENCE</scope>
</reference>
<evidence type="ECO:0000313" key="3">
    <source>
        <dbReference type="EMBL" id="EJW91093.1"/>
    </source>
</evidence>
<name>J9F9I6_9ZZZZ</name>
<dbReference type="Gene3D" id="1.10.260.40">
    <property type="entry name" value="lambda repressor-like DNA-binding domains"/>
    <property type="match status" value="1"/>
</dbReference>
<feature type="domain" description="HTH cro/C1-type" evidence="2">
    <location>
        <begin position="11"/>
        <end position="65"/>
    </location>
</feature>
<feature type="coiled-coil region" evidence="1">
    <location>
        <begin position="4"/>
        <end position="31"/>
    </location>
</feature>
<dbReference type="PROSITE" id="PS50943">
    <property type="entry name" value="HTH_CROC1"/>
    <property type="match status" value="1"/>
</dbReference>
<evidence type="ECO:0000259" key="2">
    <source>
        <dbReference type="PROSITE" id="PS50943"/>
    </source>
</evidence>
<proteinExistence type="predicted"/>
<dbReference type="Pfam" id="PF01381">
    <property type="entry name" value="HTH_3"/>
    <property type="match status" value="1"/>
</dbReference>
<comment type="caution">
    <text evidence="3">The sequence shown here is derived from an EMBL/GenBank/DDBJ whole genome shotgun (WGS) entry which is preliminary data.</text>
</comment>
<evidence type="ECO:0000256" key="1">
    <source>
        <dbReference type="SAM" id="Coils"/>
    </source>
</evidence>
<sequence>MVNSNMLLARIKQLRDELNVQQRQIADAIGVDAPMYSRIERGIRPFRDEYIAPIADILHVEEEELRSLWTADKIINVTKDESTLVAQRALHLANSEMKTNSQE</sequence>
<dbReference type="AlphaFoldDB" id="J9F9I6"/>
<dbReference type="InterPro" id="IPR010982">
    <property type="entry name" value="Lambda_DNA-bd_dom_sf"/>
</dbReference>
<dbReference type="EMBL" id="AMCI01008402">
    <property type="protein sequence ID" value="EJW91093.1"/>
    <property type="molecule type" value="Genomic_DNA"/>
</dbReference>
<keyword evidence="1" id="KW-0175">Coiled coil</keyword>